<name>A0A812YI41_9DINO</name>
<dbReference type="OrthoDB" id="421699at2759"/>
<evidence type="ECO:0000313" key="3">
    <source>
        <dbReference type="Proteomes" id="UP000601435"/>
    </source>
</evidence>
<feature type="non-terminal residue" evidence="2">
    <location>
        <position position="1"/>
    </location>
</feature>
<feature type="compositionally biased region" description="Low complexity" evidence="1">
    <location>
        <begin position="1111"/>
        <end position="1134"/>
    </location>
</feature>
<feature type="region of interest" description="Disordered" evidence="1">
    <location>
        <begin position="299"/>
        <end position="360"/>
    </location>
</feature>
<evidence type="ECO:0000256" key="1">
    <source>
        <dbReference type="SAM" id="MobiDB-lite"/>
    </source>
</evidence>
<feature type="region of interest" description="Disordered" evidence="1">
    <location>
        <begin position="663"/>
        <end position="682"/>
    </location>
</feature>
<evidence type="ECO:0000313" key="2">
    <source>
        <dbReference type="EMBL" id="CAE7789133.1"/>
    </source>
</evidence>
<feature type="compositionally biased region" description="Basic residues" evidence="1">
    <location>
        <begin position="1151"/>
        <end position="1161"/>
    </location>
</feature>
<dbReference type="Proteomes" id="UP000601435">
    <property type="component" value="Unassembled WGS sequence"/>
</dbReference>
<dbReference type="AlphaFoldDB" id="A0A812YI41"/>
<dbReference type="PANTHER" id="PTHR11439:SF467">
    <property type="entry name" value="INTEGRASE CATALYTIC DOMAIN-CONTAINING PROTEIN"/>
    <property type="match status" value="1"/>
</dbReference>
<sequence length="1219" mass="132848">EHKSRSDAHKASDVSQHGVPTISFDFSFTGREEGGKDKLVALVVRDSFSGWREAIPVARKGGATSRSYLASEVTRLLNMLGHGTVKLRCDPESVCLALRDEIIKRRSKFGHRTLFDQVAEGEHQSNGGAEAAVHQTRLQAGVLLSQYEARSGKSVQTTHPLHSWSMRHASWLLNRFGQARSGTTPFEDVMNTTYRGKVCSFGMSVLSLARGTAKGRPSWVKSIWLGKSASSDQHITCTAGGKLLLTRSVRLLNPQYDATLHDAVRDQSWQHPGLLAGTVGKSATQRTKEVTDTGEFSAEAAADGVGAITPLVVPPPGTPDEAGTDPSSDKDSSSGGDDQDNGGDNGGGLGDDTAGRGVKHGLDGGAGGAIDALEHYDETLYDFVQTEDDDRVNGEQPAIDEIAEKFELQRLESLGVIEPLRADDPFIQKARLLSTKHVNTWRVKPSPDDPSHDCYMRRSRFVAREFSWLEPGREQLFSPASNQLLVRILPSLHMRSKSWVSMSLDITDAFLTVEQAIDTVVKTTVDGVVQYFKLCMMLPGQRDGTSNWHDAFTGFLKEHCDIECFAPCPALVATRDRGAALLIHVDDIYGSGLPERLKQITDAISSKYKCSIKWLAEPGDCISFLKRTYELVGEGDEQLLVIKPHPRHVEKLVKLLGLENRKCKSTPMPASEHPDREPLSDEQSSIFRSATGILLYLGPDIAEAQNAIRVLAQQMSAPTRSGMHLLRHVVCYLKGVTQHALAFNVAQVGCGITARDKSQDVLELYTDADWSADRQTRRSVSASVLALNGHVLSTTSRTQKSISLSSCESEFNAYVSGMCDMIYVSNAIEFAVGHPITRCTFIDSTSAKSLVTRQGVGRTRHLDGKFLWVQDLAKDLYMSISGVNTARNVGDLGTKALSRERIMCLLYLLGVVDCSRDFERVGLSEHSEMESRLAVKQQIRRLQQRVCQVSQSQVMTQALRIAVVLHELEYANALSLVLSPILEGACLWNAVRVLLILIAGIFCATILKGCESESALNAQLELWFYELIGAVVEHPWAAAATAALLFALPWVILLLQCCLCSRVHKLEVTLESGNKSAGSEPCSDVHDDDGDGPGEPSESSAMPASPTPGDSSTYKPYAHSSSSSSAAQVPASSTDGHVKPASLDVTSPPKPKPRAKAKHGAFHQPNEVSVYVTFRRGKCFHLKRGCSGLNGADNIDRIGLAEARTRGYTACRICAKAYL</sequence>
<protein>
    <recommendedName>
        <fullName evidence="4">Retrovirus-related Pol polyprotein from transposon TNT 1-94</fullName>
    </recommendedName>
</protein>
<proteinExistence type="predicted"/>
<feature type="compositionally biased region" description="Low complexity" evidence="1">
    <location>
        <begin position="1094"/>
        <end position="1104"/>
    </location>
</feature>
<organism evidence="2 3">
    <name type="scientific">Symbiodinium necroappetens</name>
    <dbReference type="NCBI Taxonomy" id="1628268"/>
    <lineage>
        <taxon>Eukaryota</taxon>
        <taxon>Sar</taxon>
        <taxon>Alveolata</taxon>
        <taxon>Dinophyceae</taxon>
        <taxon>Suessiales</taxon>
        <taxon>Symbiodiniaceae</taxon>
        <taxon>Symbiodinium</taxon>
    </lineage>
</organism>
<evidence type="ECO:0008006" key="4">
    <source>
        <dbReference type="Google" id="ProtNLM"/>
    </source>
</evidence>
<dbReference type="PANTHER" id="PTHR11439">
    <property type="entry name" value="GAG-POL-RELATED RETROTRANSPOSON"/>
    <property type="match status" value="1"/>
</dbReference>
<accession>A0A812YI41</accession>
<gene>
    <name evidence="2" type="ORF">SNEC2469_LOCUS23174</name>
</gene>
<keyword evidence="3" id="KW-1185">Reference proteome</keyword>
<feature type="region of interest" description="Disordered" evidence="1">
    <location>
        <begin position="1073"/>
        <end position="1161"/>
    </location>
</feature>
<dbReference type="EMBL" id="CAJNJA010042972">
    <property type="protein sequence ID" value="CAE7789133.1"/>
    <property type="molecule type" value="Genomic_DNA"/>
</dbReference>
<comment type="caution">
    <text evidence="2">The sequence shown here is derived from an EMBL/GenBank/DDBJ whole genome shotgun (WGS) entry which is preliminary data.</text>
</comment>
<dbReference type="CDD" id="cd09272">
    <property type="entry name" value="RNase_HI_RT_Ty1"/>
    <property type="match status" value="1"/>
</dbReference>
<reference evidence="2" key="1">
    <citation type="submission" date="2021-02" db="EMBL/GenBank/DDBJ databases">
        <authorList>
            <person name="Dougan E. K."/>
            <person name="Rhodes N."/>
            <person name="Thang M."/>
            <person name="Chan C."/>
        </authorList>
    </citation>
    <scope>NUCLEOTIDE SEQUENCE</scope>
</reference>